<dbReference type="InterPro" id="IPR009057">
    <property type="entry name" value="Homeodomain-like_sf"/>
</dbReference>
<organism evidence="2 3">
    <name type="scientific">Rhipicephalus microplus</name>
    <name type="common">Cattle tick</name>
    <name type="synonym">Boophilus microplus</name>
    <dbReference type="NCBI Taxonomy" id="6941"/>
    <lineage>
        <taxon>Eukaryota</taxon>
        <taxon>Metazoa</taxon>
        <taxon>Ecdysozoa</taxon>
        <taxon>Arthropoda</taxon>
        <taxon>Chelicerata</taxon>
        <taxon>Arachnida</taxon>
        <taxon>Acari</taxon>
        <taxon>Parasitiformes</taxon>
        <taxon>Ixodida</taxon>
        <taxon>Ixodoidea</taxon>
        <taxon>Ixodidae</taxon>
        <taxon>Rhipicephalinae</taxon>
        <taxon>Rhipicephalus</taxon>
        <taxon>Boophilus</taxon>
    </lineage>
</organism>
<dbReference type="InterPro" id="IPR036388">
    <property type="entry name" value="WH-like_DNA-bd_sf"/>
</dbReference>
<accession>A0A9J6D9L4</accession>
<comment type="caution">
    <text evidence="2">The sequence shown here is derived from an EMBL/GenBank/DDBJ whole genome shotgun (WGS) entry which is preliminary data.</text>
</comment>
<dbReference type="Proteomes" id="UP000821866">
    <property type="component" value="Chromosome 8"/>
</dbReference>
<evidence type="ECO:0000256" key="1">
    <source>
        <dbReference type="ARBA" id="ARBA00004123"/>
    </source>
</evidence>
<dbReference type="AlphaFoldDB" id="A0A9J6D9L4"/>
<dbReference type="Gene3D" id="1.10.10.10">
    <property type="entry name" value="Winged helix-like DNA-binding domain superfamily/Winged helix DNA-binding domain"/>
    <property type="match status" value="1"/>
</dbReference>
<comment type="subcellular location">
    <subcellularLocation>
        <location evidence="1">Nucleus</location>
    </subcellularLocation>
</comment>
<dbReference type="SUPFAM" id="SSF46689">
    <property type="entry name" value="Homeodomain-like"/>
    <property type="match status" value="1"/>
</dbReference>
<gene>
    <name evidence="2" type="ORF">HPB51_009567</name>
</gene>
<protein>
    <recommendedName>
        <fullName evidence="4">Tick transposon</fullName>
    </recommendedName>
</protein>
<name>A0A9J6D9L4_RHIMP</name>
<evidence type="ECO:0008006" key="4">
    <source>
        <dbReference type="Google" id="ProtNLM"/>
    </source>
</evidence>
<evidence type="ECO:0000313" key="2">
    <source>
        <dbReference type="EMBL" id="KAH8018633.1"/>
    </source>
</evidence>
<dbReference type="EMBL" id="JABSTU010000010">
    <property type="protein sequence ID" value="KAH8018633.1"/>
    <property type="molecule type" value="Genomic_DNA"/>
</dbReference>
<proteinExistence type="predicted"/>
<reference evidence="2" key="1">
    <citation type="journal article" date="2020" name="Cell">
        <title>Large-Scale Comparative Analyses of Tick Genomes Elucidate Their Genetic Diversity and Vector Capacities.</title>
        <authorList>
            <consortium name="Tick Genome and Microbiome Consortium (TIGMIC)"/>
            <person name="Jia N."/>
            <person name="Wang J."/>
            <person name="Shi W."/>
            <person name="Du L."/>
            <person name="Sun Y."/>
            <person name="Zhan W."/>
            <person name="Jiang J.F."/>
            <person name="Wang Q."/>
            <person name="Zhang B."/>
            <person name="Ji P."/>
            <person name="Bell-Sakyi L."/>
            <person name="Cui X.M."/>
            <person name="Yuan T.T."/>
            <person name="Jiang B.G."/>
            <person name="Yang W.F."/>
            <person name="Lam T.T."/>
            <person name="Chang Q.C."/>
            <person name="Ding S.J."/>
            <person name="Wang X.J."/>
            <person name="Zhu J.G."/>
            <person name="Ruan X.D."/>
            <person name="Zhao L."/>
            <person name="Wei J.T."/>
            <person name="Ye R.Z."/>
            <person name="Que T.C."/>
            <person name="Du C.H."/>
            <person name="Zhou Y.H."/>
            <person name="Cheng J.X."/>
            <person name="Dai P.F."/>
            <person name="Guo W.B."/>
            <person name="Han X.H."/>
            <person name="Huang E.J."/>
            <person name="Li L.F."/>
            <person name="Wei W."/>
            <person name="Gao Y.C."/>
            <person name="Liu J.Z."/>
            <person name="Shao H.Z."/>
            <person name="Wang X."/>
            <person name="Wang C.C."/>
            <person name="Yang T.C."/>
            <person name="Huo Q.B."/>
            <person name="Li W."/>
            <person name="Chen H.Y."/>
            <person name="Chen S.E."/>
            <person name="Zhou L.G."/>
            <person name="Ni X.B."/>
            <person name="Tian J.H."/>
            <person name="Sheng Y."/>
            <person name="Liu T."/>
            <person name="Pan Y.S."/>
            <person name="Xia L.Y."/>
            <person name="Li J."/>
            <person name="Zhao F."/>
            <person name="Cao W.C."/>
        </authorList>
    </citation>
    <scope>NUCLEOTIDE SEQUENCE</scope>
    <source>
        <strain evidence="2">Rmic-2018</strain>
    </source>
</reference>
<reference evidence="2" key="2">
    <citation type="submission" date="2021-09" db="EMBL/GenBank/DDBJ databases">
        <authorList>
            <person name="Jia N."/>
            <person name="Wang J."/>
            <person name="Shi W."/>
            <person name="Du L."/>
            <person name="Sun Y."/>
            <person name="Zhan W."/>
            <person name="Jiang J."/>
            <person name="Wang Q."/>
            <person name="Zhang B."/>
            <person name="Ji P."/>
            <person name="Sakyi L.B."/>
            <person name="Cui X."/>
            <person name="Yuan T."/>
            <person name="Jiang B."/>
            <person name="Yang W."/>
            <person name="Lam T.T.-Y."/>
            <person name="Chang Q."/>
            <person name="Ding S."/>
            <person name="Wang X."/>
            <person name="Zhu J."/>
            <person name="Ruan X."/>
            <person name="Zhao L."/>
            <person name="Wei J."/>
            <person name="Que T."/>
            <person name="Du C."/>
            <person name="Cheng J."/>
            <person name="Dai P."/>
            <person name="Han X."/>
            <person name="Huang E."/>
            <person name="Gao Y."/>
            <person name="Liu J."/>
            <person name="Shao H."/>
            <person name="Ye R."/>
            <person name="Li L."/>
            <person name="Wei W."/>
            <person name="Wang X."/>
            <person name="Wang C."/>
            <person name="Huo Q."/>
            <person name="Li W."/>
            <person name="Guo W."/>
            <person name="Chen H."/>
            <person name="Chen S."/>
            <person name="Zhou L."/>
            <person name="Zhou L."/>
            <person name="Ni X."/>
            <person name="Tian J."/>
            <person name="Zhou Y."/>
            <person name="Sheng Y."/>
            <person name="Liu T."/>
            <person name="Pan Y."/>
            <person name="Xia L."/>
            <person name="Li J."/>
            <person name="Zhao F."/>
            <person name="Cao W."/>
        </authorList>
    </citation>
    <scope>NUCLEOTIDE SEQUENCE</scope>
    <source>
        <strain evidence="2">Rmic-2018</strain>
        <tissue evidence="2">Larvae</tissue>
    </source>
</reference>
<sequence>MSRVPNSERLRIVELSQKQYTQRRIAGMTGRSNETANRIILAYKKEGRISDAPHEQHPRATTAFQDAHVRDAAKALQYCQRDRFGRWSLCKRVDNKTTASRR</sequence>
<dbReference type="Pfam" id="PF13384">
    <property type="entry name" value="HTH_23"/>
    <property type="match status" value="1"/>
</dbReference>
<evidence type="ECO:0000313" key="3">
    <source>
        <dbReference type="Proteomes" id="UP000821866"/>
    </source>
</evidence>
<keyword evidence="3" id="KW-1185">Reference proteome</keyword>
<dbReference type="GO" id="GO:0005634">
    <property type="term" value="C:nucleus"/>
    <property type="evidence" value="ECO:0007669"/>
    <property type="project" value="UniProtKB-SubCell"/>
</dbReference>